<keyword evidence="3" id="KW-1185">Reference proteome</keyword>
<dbReference type="RefSeq" id="WP_065319998.1">
    <property type="nucleotide sequence ID" value="NZ_CP017477.1"/>
</dbReference>
<dbReference type="EMBL" id="LSFM01000023">
    <property type="protein sequence ID" value="OBY63021.1"/>
    <property type="molecule type" value="Genomic_DNA"/>
</dbReference>
<dbReference type="OrthoDB" id="1114934at2"/>
<dbReference type="Proteomes" id="UP000092584">
    <property type="component" value="Unassembled WGS sequence"/>
</dbReference>
<name>A0A1B8TTL8_9FLAO</name>
<feature type="region of interest" description="Disordered" evidence="1">
    <location>
        <begin position="77"/>
        <end position="101"/>
    </location>
</feature>
<sequence>MKKIVILLLFFSTIISAQKKDFKYSLSGIQKVVLTSDTTIRIEIGTTQELIISEKSNNHTHKDEDCDSCDDDNHADHFPNSHSKSNSKDDKRKGLTAVYPGGKDDTNGYGLSISKEGTTLFVSDLKSYLHRRGMYIKLPKNINISVNGGNMGSIYMEGFTGEVEAETNVGSIQMKNVTGPITANTSVGKIDIDFDKVSQKSPITISSSVSEIDIAIPANTNADLELKTQGTVYTNFDFKMPEKKGMPNVSGRKSIVSKLNNGGVKIYIKSSMGNIYLRKK</sequence>
<dbReference type="KEGG" id="pob:LPB03_12880"/>
<reference evidence="3" key="1">
    <citation type="submission" date="2016-02" db="EMBL/GenBank/DDBJ databases">
        <authorList>
            <person name="Shin S.-K."/>
            <person name="Yi H."/>
            <person name="Kim E."/>
        </authorList>
    </citation>
    <scope>NUCLEOTIDE SEQUENCE [LARGE SCALE GENOMIC DNA]</scope>
    <source>
        <strain evidence="3">LPB0003</strain>
    </source>
</reference>
<organism evidence="2 3">
    <name type="scientific">Polaribacter vadi</name>
    <dbReference type="NCBI Taxonomy" id="1774273"/>
    <lineage>
        <taxon>Bacteria</taxon>
        <taxon>Pseudomonadati</taxon>
        <taxon>Bacteroidota</taxon>
        <taxon>Flavobacteriia</taxon>
        <taxon>Flavobacteriales</taxon>
        <taxon>Flavobacteriaceae</taxon>
    </lineage>
</organism>
<evidence type="ECO:0000256" key="1">
    <source>
        <dbReference type="SAM" id="MobiDB-lite"/>
    </source>
</evidence>
<gene>
    <name evidence="2" type="ORF">LPB3_12895</name>
</gene>
<proteinExistence type="predicted"/>
<protein>
    <submittedName>
        <fullName evidence="2">Uncharacterized protein</fullName>
    </submittedName>
</protein>
<dbReference type="STRING" id="1774273.LPB03_12880"/>
<comment type="caution">
    <text evidence="2">The sequence shown here is derived from an EMBL/GenBank/DDBJ whole genome shotgun (WGS) entry which is preliminary data.</text>
</comment>
<evidence type="ECO:0000313" key="2">
    <source>
        <dbReference type="EMBL" id="OBY63021.1"/>
    </source>
</evidence>
<accession>A0A1B8TTL8</accession>
<dbReference type="AlphaFoldDB" id="A0A1B8TTL8"/>
<evidence type="ECO:0000313" key="3">
    <source>
        <dbReference type="Proteomes" id="UP000092584"/>
    </source>
</evidence>